<dbReference type="RefSeq" id="WP_078695512.1">
    <property type="nucleotide sequence ID" value="NZ_FUYH01000003.1"/>
</dbReference>
<dbReference type="InterPro" id="IPR051322">
    <property type="entry name" value="AA_ABC_Transporter_Permease"/>
</dbReference>
<dbReference type="PANTHER" id="PTHR30450">
    <property type="entry name" value="ABC TRANSPORTER PERMEASE"/>
    <property type="match status" value="1"/>
</dbReference>
<keyword evidence="7 8" id="KW-0472">Membrane</keyword>
<keyword evidence="11" id="KW-1185">Reference proteome</keyword>
<organism evidence="10 11">
    <name type="scientific">Caloramator quimbayensis</name>
    <dbReference type="NCBI Taxonomy" id="1147123"/>
    <lineage>
        <taxon>Bacteria</taxon>
        <taxon>Bacillati</taxon>
        <taxon>Bacillota</taxon>
        <taxon>Clostridia</taxon>
        <taxon>Eubacteriales</taxon>
        <taxon>Clostridiaceae</taxon>
        <taxon>Caloramator</taxon>
    </lineage>
</organism>
<dbReference type="AlphaFoldDB" id="A0A1T4WQ30"/>
<dbReference type="PROSITE" id="PS50928">
    <property type="entry name" value="ABC_TM1"/>
    <property type="match status" value="1"/>
</dbReference>
<dbReference type="FunFam" id="1.10.3720.10:FF:000002">
    <property type="entry name" value="D-methionine ABC transporter permease MetI"/>
    <property type="match status" value="1"/>
</dbReference>
<accession>A0A1T4WQ30</accession>
<sequence length="225" mass="24384">MEYANLYTYLLDLLKTLCPSLIETIYMVFFSTIFSVILGLPLGIILVITSKGHICENLNINKILSTIVNIARSIPFIILIIAIFPLSRIIVGTTIGSTAAIVPLSIAACPFVARIVENALLEVNWGIIEASISMGATTFQIILKVMIKEALPSLILGITLTIINILGYSAMAGAIGGGGLGDLAIRYGYQRFQTDVLIATILVLIILVEIIQYAGNILARKFDKR</sequence>
<feature type="transmembrane region" description="Helical" evidence="8">
    <location>
        <begin position="63"/>
        <end position="84"/>
    </location>
</feature>
<evidence type="ECO:0000313" key="10">
    <source>
        <dbReference type="EMBL" id="SKA79359.1"/>
    </source>
</evidence>
<feature type="domain" description="ABC transmembrane type-1" evidence="9">
    <location>
        <begin position="21"/>
        <end position="215"/>
    </location>
</feature>
<proteinExistence type="inferred from homology"/>
<evidence type="ECO:0000256" key="3">
    <source>
        <dbReference type="ARBA" id="ARBA00022448"/>
    </source>
</evidence>
<protein>
    <submittedName>
        <fullName evidence="10">D-methionine transport system permease protein</fullName>
    </submittedName>
</protein>
<comment type="similarity">
    <text evidence="2">Belongs to the binding-protein-dependent transport system permease family. CysTW subfamily.</text>
</comment>
<dbReference type="Gene3D" id="1.10.3720.10">
    <property type="entry name" value="MetI-like"/>
    <property type="match status" value="1"/>
</dbReference>
<evidence type="ECO:0000256" key="6">
    <source>
        <dbReference type="ARBA" id="ARBA00022989"/>
    </source>
</evidence>
<keyword evidence="4" id="KW-1003">Cell membrane</keyword>
<dbReference type="STRING" id="1147123.SAMN05443428_10343"/>
<feature type="transmembrane region" description="Helical" evidence="8">
    <location>
        <begin position="91"/>
        <end position="113"/>
    </location>
</feature>
<dbReference type="GO" id="GO:0005886">
    <property type="term" value="C:plasma membrane"/>
    <property type="evidence" value="ECO:0007669"/>
    <property type="project" value="UniProtKB-SubCell"/>
</dbReference>
<feature type="transmembrane region" description="Helical" evidence="8">
    <location>
        <begin position="196"/>
        <end position="219"/>
    </location>
</feature>
<feature type="transmembrane region" description="Helical" evidence="8">
    <location>
        <begin position="25"/>
        <end position="48"/>
    </location>
</feature>
<feature type="transmembrane region" description="Helical" evidence="8">
    <location>
        <begin position="154"/>
        <end position="176"/>
    </location>
</feature>
<dbReference type="SUPFAM" id="SSF161098">
    <property type="entry name" value="MetI-like"/>
    <property type="match status" value="1"/>
</dbReference>
<evidence type="ECO:0000313" key="11">
    <source>
        <dbReference type="Proteomes" id="UP000190105"/>
    </source>
</evidence>
<dbReference type="InterPro" id="IPR000515">
    <property type="entry name" value="MetI-like"/>
</dbReference>
<dbReference type="Pfam" id="PF00528">
    <property type="entry name" value="BPD_transp_1"/>
    <property type="match status" value="1"/>
</dbReference>
<keyword evidence="6 8" id="KW-1133">Transmembrane helix</keyword>
<evidence type="ECO:0000256" key="1">
    <source>
        <dbReference type="ARBA" id="ARBA00004651"/>
    </source>
</evidence>
<evidence type="ECO:0000256" key="7">
    <source>
        <dbReference type="ARBA" id="ARBA00023136"/>
    </source>
</evidence>
<evidence type="ECO:0000256" key="4">
    <source>
        <dbReference type="ARBA" id="ARBA00022475"/>
    </source>
</evidence>
<comment type="subcellular location">
    <subcellularLocation>
        <location evidence="1 8">Cell membrane</location>
        <topology evidence="1 8">Multi-pass membrane protein</topology>
    </subcellularLocation>
</comment>
<evidence type="ECO:0000256" key="5">
    <source>
        <dbReference type="ARBA" id="ARBA00022692"/>
    </source>
</evidence>
<dbReference type="GO" id="GO:0048473">
    <property type="term" value="P:D-methionine transmembrane transport"/>
    <property type="evidence" value="ECO:0007669"/>
    <property type="project" value="TreeGrafter"/>
</dbReference>
<dbReference type="Proteomes" id="UP000190105">
    <property type="component" value="Unassembled WGS sequence"/>
</dbReference>
<evidence type="ECO:0000259" key="9">
    <source>
        <dbReference type="PROSITE" id="PS50928"/>
    </source>
</evidence>
<keyword evidence="3 8" id="KW-0813">Transport</keyword>
<reference evidence="11" key="1">
    <citation type="submission" date="2017-02" db="EMBL/GenBank/DDBJ databases">
        <authorList>
            <person name="Varghese N."/>
            <person name="Submissions S."/>
        </authorList>
    </citation>
    <scope>NUCLEOTIDE SEQUENCE [LARGE SCALE GENOMIC DNA]</scope>
    <source>
        <strain evidence="11">USBA 833</strain>
    </source>
</reference>
<name>A0A1T4WQ30_9CLOT</name>
<dbReference type="CDD" id="cd06261">
    <property type="entry name" value="TM_PBP2"/>
    <property type="match status" value="1"/>
</dbReference>
<keyword evidence="5 8" id="KW-0812">Transmembrane</keyword>
<dbReference type="OrthoDB" id="9793490at2"/>
<dbReference type="PANTHER" id="PTHR30450:SF1">
    <property type="entry name" value="D-METHIONINE TRANSPORT SYSTEM PERMEASE PROTEIN METI-RELATED"/>
    <property type="match status" value="1"/>
</dbReference>
<dbReference type="EMBL" id="FUYH01000003">
    <property type="protein sequence ID" value="SKA79359.1"/>
    <property type="molecule type" value="Genomic_DNA"/>
</dbReference>
<evidence type="ECO:0000256" key="2">
    <source>
        <dbReference type="ARBA" id="ARBA00007069"/>
    </source>
</evidence>
<gene>
    <name evidence="10" type="ORF">SAMN05443428_10343</name>
</gene>
<evidence type="ECO:0000256" key="8">
    <source>
        <dbReference type="RuleBase" id="RU363032"/>
    </source>
</evidence>
<dbReference type="InterPro" id="IPR035906">
    <property type="entry name" value="MetI-like_sf"/>
</dbReference>
<dbReference type="NCBIfam" id="NF008049">
    <property type="entry name" value="PRK10782.1"/>
    <property type="match status" value="1"/>
</dbReference>